<evidence type="ECO:0000313" key="2">
    <source>
        <dbReference type="EMBL" id="SNZ20227.1"/>
    </source>
</evidence>
<dbReference type="PANTHER" id="PTHR12110">
    <property type="entry name" value="HYDROXYPYRUVATE ISOMERASE"/>
    <property type="match status" value="1"/>
</dbReference>
<evidence type="ECO:0000313" key="3">
    <source>
        <dbReference type="Proteomes" id="UP000219439"/>
    </source>
</evidence>
<reference evidence="2 3" key="1">
    <citation type="submission" date="2017-09" db="EMBL/GenBank/DDBJ databases">
        <authorList>
            <person name="Ehlers B."/>
            <person name="Leendertz F.H."/>
        </authorList>
    </citation>
    <scope>NUCLEOTIDE SEQUENCE [LARGE SCALE GENOMIC DNA]</scope>
    <source>
        <strain evidence="2 3">DSM 18289</strain>
    </source>
</reference>
<organism evidence="2 3">
    <name type="scientific">Cohaesibacter gelatinilyticus</name>
    <dbReference type="NCBI Taxonomy" id="372072"/>
    <lineage>
        <taxon>Bacteria</taxon>
        <taxon>Pseudomonadati</taxon>
        <taxon>Pseudomonadota</taxon>
        <taxon>Alphaproteobacteria</taxon>
        <taxon>Hyphomicrobiales</taxon>
        <taxon>Cohaesibacteraceae</taxon>
    </lineage>
</organism>
<name>A0A285PG46_9HYPH</name>
<protein>
    <submittedName>
        <fullName evidence="2">D-psicose/D-tagatose/L-ribulose 3-epimerase</fullName>
    </submittedName>
</protein>
<dbReference type="SUPFAM" id="SSF51658">
    <property type="entry name" value="Xylose isomerase-like"/>
    <property type="match status" value="1"/>
</dbReference>
<gene>
    <name evidence="2" type="ORF">SAMN06265368_3330</name>
</gene>
<dbReference type="EMBL" id="OBEL01000004">
    <property type="protein sequence ID" value="SNZ20227.1"/>
    <property type="molecule type" value="Genomic_DNA"/>
</dbReference>
<dbReference type="InterPro" id="IPR013022">
    <property type="entry name" value="Xyl_isomerase-like_TIM-brl"/>
</dbReference>
<dbReference type="Gene3D" id="3.20.20.150">
    <property type="entry name" value="Divalent-metal-dependent TIM barrel enzymes"/>
    <property type="match status" value="1"/>
</dbReference>
<dbReference type="PANTHER" id="PTHR12110:SF41">
    <property type="entry name" value="INOSOSE DEHYDRATASE"/>
    <property type="match status" value="1"/>
</dbReference>
<dbReference type="InterPro" id="IPR050312">
    <property type="entry name" value="IolE/XylAMocC-like"/>
</dbReference>
<dbReference type="AlphaFoldDB" id="A0A285PG46"/>
<dbReference type="InterPro" id="IPR036237">
    <property type="entry name" value="Xyl_isomerase-like_sf"/>
</dbReference>
<proteinExistence type="predicted"/>
<feature type="domain" description="Xylose isomerase-like TIM barrel" evidence="1">
    <location>
        <begin position="22"/>
        <end position="263"/>
    </location>
</feature>
<dbReference type="RefSeq" id="WP_097154597.1">
    <property type="nucleotide sequence ID" value="NZ_OBEL01000004.1"/>
</dbReference>
<dbReference type="Pfam" id="PF01261">
    <property type="entry name" value="AP_endonuc_2"/>
    <property type="match status" value="1"/>
</dbReference>
<dbReference type="Proteomes" id="UP000219439">
    <property type="component" value="Unassembled WGS sequence"/>
</dbReference>
<dbReference type="OrthoDB" id="9801426at2"/>
<accession>A0A285PG46</accession>
<keyword evidence="3" id="KW-1185">Reference proteome</keyword>
<evidence type="ECO:0000259" key="1">
    <source>
        <dbReference type="Pfam" id="PF01261"/>
    </source>
</evidence>
<sequence>MRLSVNLLCATGFVASDDLYLIDLAQQCGYDGVEIPLLSGDVDHYQWLGGELDKRGIARTCTAICPDAETDPTSADSEVRSKGVSHLDWIVDCASAMGAEVIGGPFHAPIGHFTGSGPTSDEWKRGAEAHHRMAERATKLGMKLALEPLNRFESHYLNTSEQAKRYAGMVDHPAFGIMYDTFHAHIEEKSQTEAIHELGSVMNVLHVSENDRGIPGTGQIDFAGIFAAAQDQKFDGWVVLEAFGSGLPELAAATRIWRPMFKDHETLFQEGGDFIRSCWSQVEVQV</sequence>